<keyword evidence="1" id="KW-0472">Membrane</keyword>
<comment type="caution">
    <text evidence="3">The sequence shown here is derived from an EMBL/GenBank/DDBJ whole genome shotgun (WGS) entry which is preliminary data.</text>
</comment>
<gene>
    <name evidence="3" type="ORF">K8V81_10475</name>
</gene>
<proteinExistence type="predicted"/>
<dbReference type="EMBL" id="DYUE01000242">
    <property type="protein sequence ID" value="HJG92134.1"/>
    <property type="molecule type" value="Genomic_DNA"/>
</dbReference>
<dbReference type="RefSeq" id="WP_140398360.1">
    <property type="nucleotide sequence ID" value="NZ_FXXB01000004.1"/>
</dbReference>
<dbReference type="OrthoDB" id="3254574at2"/>
<reference evidence="3" key="2">
    <citation type="submission" date="2021-09" db="EMBL/GenBank/DDBJ databases">
        <authorList>
            <person name="Gilroy R."/>
        </authorList>
    </citation>
    <scope>NUCLEOTIDE SEQUENCE</scope>
    <source>
        <strain evidence="3">ChiGjej5B5-22894</strain>
    </source>
</reference>
<feature type="transmembrane region" description="Helical" evidence="1">
    <location>
        <begin position="38"/>
        <end position="58"/>
    </location>
</feature>
<protein>
    <submittedName>
        <fullName evidence="3">Pilus assembly protein</fullName>
    </submittedName>
</protein>
<evidence type="ECO:0000259" key="2">
    <source>
        <dbReference type="Pfam" id="PF07811"/>
    </source>
</evidence>
<accession>A0A921MXI8</accession>
<dbReference type="Pfam" id="PF07811">
    <property type="entry name" value="TadE"/>
    <property type="match status" value="1"/>
</dbReference>
<evidence type="ECO:0000313" key="4">
    <source>
        <dbReference type="Proteomes" id="UP000742460"/>
    </source>
</evidence>
<organism evidence="3 4">
    <name type="scientific">Brachybacterium massiliense</name>
    <dbReference type="NCBI Taxonomy" id="1755098"/>
    <lineage>
        <taxon>Bacteria</taxon>
        <taxon>Bacillati</taxon>
        <taxon>Actinomycetota</taxon>
        <taxon>Actinomycetes</taxon>
        <taxon>Micrococcales</taxon>
        <taxon>Dermabacteraceae</taxon>
        <taxon>Brachybacterium</taxon>
    </lineage>
</organism>
<keyword evidence="1" id="KW-1133">Transmembrane helix</keyword>
<dbReference type="AlphaFoldDB" id="A0A921MXI8"/>
<dbReference type="InterPro" id="IPR012495">
    <property type="entry name" value="TadE-like_dom"/>
</dbReference>
<sequence length="153" mass="15929">MTRIARPPAEQPSAATARVCAPRRSGALVRRLREDSGAAVAEFPMVAVLIVMIGLLIVQSAVIVHTRNTLVDAAVQGARHGALIGSTPQDGAARAERLIEERFGERMEAQATATEGADGVITVHVTATLPLVGLFGPSGSLSAQGRALDEETL</sequence>
<reference evidence="3" key="1">
    <citation type="journal article" date="2021" name="PeerJ">
        <title>Extensive microbial diversity within the chicken gut microbiome revealed by metagenomics and culture.</title>
        <authorList>
            <person name="Gilroy R."/>
            <person name="Ravi A."/>
            <person name="Getino M."/>
            <person name="Pursley I."/>
            <person name="Horton D.L."/>
            <person name="Alikhan N.F."/>
            <person name="Baker D."/>
            <person name="Gharbi K."/>
            <person name="Hall N."/>
            <person name="Watson M."/>
            <person name="Adriaenssens E.M."/>
            <person name="Foster-Nyarko E."/>
            <person name="Jarju S."/>
            <person name="Secka A."/>
            <person name="Antonio M."/>
            <person name="Oren A."/>
            <person name="Chaudhuri R.R."/>
            <person name="La Ragione R."/>
            <person name="Hildebrand F."/>
            <person name="Pallen M.J."/>
        </authorList>
    </citation>
    <scope>NUCLEOTIDE SEQUENCE</scope>
    <source>
        <strain evidence="3">ChiGjej5B5-22894</strain>
    </source>
</reference>
<evidence type="ECO:0000256" key="1">
    <source>
        <dbReference type="SAM" id="Phobius"/>
    </source>
</evidence>
<evidence type="ECO:0000313" key="3">
    <source>
        <dbReference type="EMBL" id="HJG92134.1"/>
    </source>
</evidence>
<dbReference type="Proteomes" id="UP000742460">
    <property type="component" value="Unassembled WGS sequence"/>
</dbReference>
<name>A0A921MXI8_9MICO</name>
<feature type="domain" description="TadE-like" evidence="2">
    <location>
        <begin position="37"/>
        <end position="79"/>
    </location>
</feature>
<keyword evidence="1" id="KW-0812">Transmembrane</keyword>